<dbReference type="EMBL" id="VCPD01000001">
    <property type="protein sequence ID" value="TMV10242.1"/>
    <property type="molecule type" value="Genomic_DNA"/>
</dbReference>
<keyword evidence="1" id="KW-1133">Transmembrane helix</keyword>
<dbReference type="Proteomes" id="UP001193035">
    <property type="component" value="Unassembled WGS sequence"/>
</dbReference>
<gene>
    <name evidence="2" type="ORF">FGK63_04040</name>
</gene>
<evidence type="ECO:0008006" key="4">
    <source>
        <dbReference type="Google" id="ProtNLM"/>
    </source>
</evidence>
<keyword evidence="3" id="KW-1185">Reference proteome</keyword>
<evidence type="ECO:0000256" key="1">
    <source>
        <dbReference type="SAM" id="Phobius"/>
    </source>
</evidence>
<evidence type="ECO:0000313" key="2">
    <source>
        <dbReference type="EMBL" id="TMV10242.1"/>
    </source>
</evidence>
<reference evidence="2 3" key="1">
    <citation type="submission" date="2019-05" db="EMBL/GenBank/DDBJ databases">
        <title>Ruegeria sp. nov., isolated from tidal flat.</title>
        <authorList>
            <person name="Kim W."/>
        </authorList>
    </citation>
    <scope>NUCLEOTIDE SEQUENCE [LARGE SCALE GENOMIC DNA]</scope>
    <source>
        <strain evidence="2 3">CAU 1488</strain>
    </source>
</reference>
<feature type="transmembrane region" description="Helical" evidence="1">
    <location>
        <begin position="37"/>
        <end position="58"/>
    </location>
</feature>
<keyword evidence="1" id="KW-0812">Transmembrane</keyword>
<dbReference type="RefSeq" id="WP_138840299.1">
    <property type="nucleotide sequence ID" value="NZ_VCPD01000001.1"/>
</dbReference>
<sequence>MSRITTVSLATGLLGLVMSMTVALVAAFPTALIAVGYAMMFLGAIGSVVGSVLARSLAG</sequence>
<organism evidence="2 3">
    <name type="scientific">Ruegeria sediminis</name>
    <dbReference type="NCBI Taxonomy" id="2583820"/>
    <lineage>
        <taxon>Bacteria</taxon>
        <taxon>Pseudomonadati</taxon>
        <taxon>Pseudomonadota</taxon>
        <taxon>Alphaproteobacteria</taxon>
        <taxon>Rhodobacterales</taxon>
        <taxon>Roseobacteraceae</taxon>
        <taxon>Ruegeria</taxon>
    </lineage>
</organism>
<evidence type="ECO:0000313" key="3">
    <source>
        <dbReference type="Proteomes" id="UP001193035"/>
    </source>
</evidence>
<proteinExistence type="predicted"/>
<keyword evidence="1" id="KW-0472">Membrane</keyword>
<comment type="caution">
    <text evidence="2">The sequence shown here is derived from an EMBL/GenBank/DDBJ whole genome shotgun (WGS) entry which is preliminary data.</text>
</comment>
<name>A0ABY2X5Z0_9RHOB</name>
<accession>A0ABY2X5Z0</accession>
<protein>
    <recommendedName>
        <fullName evidence="4">Major facilitator superfamily (MFS) profile domain-containing protein</fullName>
    </recommendedName>
</protein>